<reference evidence="3 4" key="1">
    <citation type="submission" date="2014-04" db="EMBL/GenBank/DDBJ databases">
        <title>Aquimarina sp. 22II-S11-z7 Genome Sequencing.</title>
        <authorList>
            <person name="Lai Q."/>
        </authorList>
    </citation>
    <scope>NUCLEOTIDE SEQUENCE [LARGE SCALE GENOMIC DNA]</scope>
    <source>
        <strain evidence="3 4">22II-S11-z7</strain>
    </source>
</reference>
<dbReference type="AlphaFoldDB" id="A0A023BXV9"/>
<keyword evidence="1" id="KW-1133">Transmembrane helix</keyword>
<dbReference type="GO" id="GO:0000156">
    <property type="term" value="F:phosphorelay response regulator activity"/>
    <property type="evidence" value="ECO:0007669"/>
    <property type="project" value="InterPro"/>
</dbReference>
<feature type="transmembrane region" description="Helical" evidence="1">
    <location>
        <begin position="23"/>
        <end position="47"/>
    </location>
</feature>
<dbReference type="InterPro" id="IPR046947">
    <property type="entry name" value="LytR-like"/>
</dbReference>
<name>A0A023BXV9_9FLAO</name>
<keyword evidence="1" id="KW-0472">Membrane</keyword>
<dbReference type="STRING" id="1317122.ATO12_09320"/>
<feature type="domain" description="HTH LytTR-type" evidence="2">
    <location>
        <begin position="140"/>
        <end position="245"/>
    </location>
</feature>
<evidence type="ECO:0000256" key="1">
    <source>
        <dbReference type="SAM" id="Phobius"/>
    </source>
</evidence>
<dbReference type="SMART" id="SM00850">
    <property type="entry name" value="LytTR"/>
    <property type="match status" value="1"/>
</dbReference>
<dbReference type="Pfam" id="PF04397">
    <property type="entry name" value="LytTR"/>
    <property type="match status" value="1"/>
</dbReference>
<protein>
    <recommendedName>
        <fullName evidence="2">HTH LytTR-type domain-containing protein</fullName>
    </recommendedName>
</protein>
<dbReference type="eggNOG" id="COG3279">
    <property type="taxonomic scope" value="Bacteria"/>
</dbReference>
<feature type="transmembrane region" description="Helical" evidence="1">
    <location>
        <begin position="96"/>
        <end position="115"/>
    </location>
</feature>
<organism evidence="3 4">
    <name type="scientific">Aquimarina atlantica</name>
    <dbReference type="NCBI Taxonomy" id="1317122"/>
    <lineage>
        <taxon>Bacteria</taxon>
        <taxon>Pseudomonadati</taxon>
        <taxon>Bacteroidota</taxon>
        <taxon>Flavobacteriia</taxon>
        <taxon>Flavobacteriales</taxon>
        <taxon>Flavobacteriaceae</taxon>
        <taxon>Aquimarina</taxon>
    </lineage>
</organism>
<comment type="caution">
    <text evidence="3">The sequence shown here is derived from an EMBL/GenBank/DDBJ whole genome shotgun (WGS) entry which is preliminary data.</text>
</comment>
<evidence type="ECO:0000313" key="4">
    <source>
        <dbReference type="Proteomes" id="UP000023541"/>
    </source>
</evidence>
<dbReference type="PROSITE" id="PS50930">
    <property type="entry name" value="HTH_LYTTR"/>
    <property type="match status" value="1"/>
</dbReference>
<evidence type="ECO:0000259" key="2">
    <source>
        <dbReference type="PROSITE" id="PS50930"/>
    </source>
</evidence>
<feature type="transmembrane region" description="Helical" evidence="1">
    <location>
        <begin position="59"/>
        <end position="76"/>
    </location>
</feature>
<dbReference type="Proteomes" id="UP000023541">
    <property type="component" value="Unassembled WGS sequence"/>
</dbReference>
<proteinExistence type="predicted"/>
<evidence type="ECO:0000313" key="3">
    <source>
        <dbReference type="EMBL" id="EZH74922.1"/>
    </source>
</evidence>
<dbReference type="PANTHER" id="PTHR37299:SF1">
    <property type="entry name" value="STAGE 0 SPORULATION PROTEIN A HOMOLOG"/>
    <property type="match status" value="1"/>
</dbReference>
<keyword evidence="1" id="KW-0812">Transmembrane</keyword>
<gene>
    <name evidence="3" type="ORF">ATO12_09320</name>
</gene>
<dbReference type="GO" id="GO:0003677">
    <property type="term" value="F:DNA binding"/>
    <property type="evidence" value="ECO:0007669"/>
    <property type="project" value="InterPro"/>
</dbReference>
<dbReference type="PANTHER" id="PTHR37299">
    <property type="entry name" value="TRANSCRIPTIONAL REGULATOR-RELATED"/>
    <property type="match status" value="1"/>
</dbReference>
<accession>A0A023BXV9</accession>
<dbReference type="InterPro" id="IPR007492">
    <property type="entry name" value="LytTR_DNA-bd_dom"/>
</dbReference>
<sequence length="245" mass="28934">MVFIIVFLHPLGSNNFTSPFKTLYFTGYGIIVFFTYLIAVIFSNRYYSRFKIWKWTEELIFCLFFVIIAVIIAFFYTEVIINKKPERLTLTLFLNWFKMVFLGFGVLIFVVTVFLRNYYKSMNNVISEKKEPVEQSKIRLKGTLKKELFSVEETSIVYVRSEDNYVYIYYVEEELLKEKMLRNTLTNVEKQLSSLVKAHRSYLINPDFIILLKGNAQNAKLQLKNVEGYIPVSKTYFTSVKSTIN</sequence>
<dbReference type="EMBL" id="AQRA01000002">
    <property type="protein sequence ID" value="EZH74922.1"/>
    <property type="molecule type" value="Genomic_DNA"/>
</dbReference>
<keyword evidence="4" id="KW-1185">Reference proteome</keyword>
<dbReference type="Gene3D" id="2.40.50.1020">
    <property type="entry name" value="LytTr DNA-binding domain"/>
    <property type="match status" value="1"/>
</dbReference>